<evidence type="ECO:0008006" key="3">
    <source>
        <dbReference type="Google" id="ProtNLM"/>
    </source>
</evidence>
<protein>
    <recommendedName>
        <fullName evidence="3">HTH crp-type domain-containing protein</fullName>
    </recommendedName>
</protein>
<keyword evidence="2" id="KW-1185">Reference proteome</keyword>
<evidence type="ECO:0000313" key="1">
    <source>
        <dbReference type="EMBL" id="PJE95704.1"/>
    </source>
</evidence>
<dbReference type="Proteomes" id="UP000230407">
    <property type="component" value="Unassembled WGS sequence"/>
</dbReference>
<evidence type="ECO:0000313" key="2">
    <source>
        <dbReference type="Proteomes" id="UP000230407"/>
    </source>
</evidence>
<accession>A0A2M8LUS7</accession>
<sequence>MEVRAEGDSTFTQLLVEVSRAVPPRLVVERLAPRAQLLREVNRYTNLLVIAPWISSQAQELLRQNGIAYLDLTGNVDIRVARPAIIIHTAGAEKAPRSAPRETNRTTLAGLKAGRLVRLLADVPPPHRAIDLHRISALSLPYVSRLLDTLEDQLLIRRKGRIITDVDWAQLLRARAREISLLAHGSYQGFLAPNGVPALLQQISQLPTEYVDGLSVTGSYTVQRFVRVAVGGQLMLYVGHWLNIDDVADELGLLPVAEGADVLLMNEPDAFVRRRSEFIDGVQYVAPSQAALDCLAGPGRMPAEGEALLDFMKTYPEKWRASGNDAGAPPIQH</sequence>
<gene>
    <name evidence="1" type="ORF">CUT44_21935</name>
</gene>
<name>A0A2M8LUS7_9ACTN</name>
<dbReference type="AlphaFoldDB" id="A0A2M8LUS7"/>
<comment type="caution">
    <text evidence="1">The sequence shown here is derived from an EMBL/GenBank/DDBJ whole genome shotgun (WGS) entry which is preliminary data.</text>
</comment>
<reference evidence="1 2" key="1">
    <citation type="submission" date="2017-11" db="EMBL/GenBank/DDBJ databases">
        <title>Streptomyces carmine sp. nov., a novel actinomycete isolated from Sophora alopecuroides in Xinjiang, China.</title>
        <authorList>
            <person name="Wang Y."/>
            <person name="Luo X."/>
            <person name="Wan C."/>
            <person name="Zhang L."/>
        </authorList>
    </citation>
    <scope>NUCLEOTIDE SEQUENCE [LARGE SCALE GENOMIC DNA]</scope>
    <source>
        <strain evidence="1 2">TRM SA0054</strain>
    </source>
</reference>
<organism evidence="1 2">
    <name type="scientific">Streptomyces carminius</name>
    <dbReference type="NCBI Taxonomy" id="2665496"/>
    <lineage>
        <taxon>Bacteria</taxon>
        <taxon>Bacillati</taxon>
        <taxon>Actinomycetota</taxon>
        <taxon>Actinomycetes</taxon>
        <taxon>Kitasatosporales</taxon>
        <taxon>Streptomycetaceae</taxon>
        <taxon>Streptomyces</taxon>
    </lineage>
</organism>
<proteinExistence type="predicted"/>
<dbReference type="EMBL" id="PGGW01000063">
    <property type="protein sequence ID" value="PJE95704.1"/>
    <property type="molecule type" value="Genomic_DNA"/>
</dbReference>